<gene>
    <name evidence="4 7" type="primary">grpE</name>
    <name evidence="7" type="ORF">E5163_06955</name>
</gene>
<dbReference type="SUPFAM" id="SSF51064">
    <property type="entry name" value="Head domain of nucleotide exchange factor GrpE"/>
    <property type="match status" value="1"/>
</dbReference>
<feature type="region of interest" description="Disordered" evidence="6">
    <location>
        <begin position="191"/>
        <end position="214"/>
    </location>
</feature>
<dbReference type="GO" id="GO:0006457">
    <property type="term" value="P:protein folding"/>
    <property type="evidence" value="ECO:0007669"/>
    <property type="project" value="InterPro"/>
</dbReference>
<evidence type="ECO:0000313" key="8">
    <source>
        <dbReference type="Proteomes" id="UP000308054"/>
    </source>
</evidence>
<dbReference type="Proteomes" id="UP000308054">
    <property type="component" value="Unassembled WGS sequence"/>
</dbReference>
<organism evidence="7 8">
    <name type="scientific">Marinicauda algicola</name>
    <dbReference type="NCBI Taxonomy" id="2029849"/>
    <lineage>
        <taxon>Bacteria</taxon>
        <taxon>Pseudomonadati</taxon>
        <taxon>Pseudomonadota</taxon>
        <taxon>Alphaproteobacteria</taxon>
        <taxon>Maricaulales</taxon>
        <taxon>Maricaulaceae</taxon>
        <taxon>Marinicauda</taxon>
    </lineage>
</organism>
<keyword evidence="8" id="KW-1185">Reference proteome</keyword>
<dbReference type="PRINTS" id="PR00773">
    <property type="entry name" value="GRPEPROTEIN"/>
</dbReference>
<evidence type="ECO:0000256" key="4">
    <source>
        <dbReference type="HAMAP-Rule" id="MF_01151"/>
    </source>
</evidence>
<dbReference type="PANTHER" id="PTHR21237:SF23">
    <property type="entry name" value="GRPE PROTEIN HOMOLOG, MITOCHONDRIAL"/>
    <property type="match status" value="1"/>
</dbReference>
<dbReference type="RefSeq" id="WP_135995410.1">
    <property type="nucleotide sequence ID" value="NZ_CP071057.1"/>
</dbReference>
<dbReference type="EMBL" id="SRXW01000002">
    <property type="protein sequence ID" value="TGY88870.1"/>
    <property type="molecule type" value="Genomic_DNA"/>
</dbReference>
<dbReference type="GO" id="GO:0051082">
    <property type="term" value="F:unfolded protein binding"/>
    <property type="evidence" value="ECO:0007669"/>
    <property type="project" value="TreeGrafter"/>
</dbReference>
<dbReference type="AlphaFoldDB" id="A0A4S2H009"/>
<dbReference type="Pfam" id="PF01025">
    <property type="entry name" value="GrpE"/>
    <property type="match status" value="1"/>
</dbReference>
<comment type="subunit">
    <text evidence="4">Homodimer.</text>
</comment>
<accession>A0A4S2H009</accession>
<protein>
    <recommendedName>
        <fullName evidence="4">Protein GrpE</fullName>
    </recommendedName>
    <alternativeName>
        <fullName evidence="4">HSP-70 cofactor</fullName>
    </alternativeName>
</protein>
<dbReference type="InterPro" id="IPR000740">
    <property type="entry name" value="GrpE"/>
</dbReference>
<proteinExistence type="inferred from homology"/>
<dbReference type="HAMAP" id="MF_01151">
    <property type="entry name" value="GrpE"/>
    <property type="match status" value="1"/>
</dbReference>
<dbReference type="OrthoDB" id="9789811at2"/>
<keyword evidence="4" id="KW-0963">Cytoplasm</keyword>
<dbReference type="InterPro" id="IPR013805">
    <property type="entry name" value="GrpE_CC"/>
</dbReference>
<evidence type="ECO:0000256" key="6">
    <source>
        <dbReference type="SAM" id="MobiDB-lite"/>
    </source>
</evidence>
<reference evidence="7 8" key="1">
    <citation type="journal article" date="2017" name="Int. J. Syst. Evol. Microbiol.">
        <title>Marinicauda algicola sp. nov., isolated from a marine red alga Rhodosorus marinus.</title>
        <authorList>
            <person name="Jeong S.E."/>
            <person name="Jeon S.H."/>
            <person name="Chun B.H."/>
            <person name="Kim D.W."/>
            <person name="Jeon C.O."/>
        </authorList>
    </citation>
    <scope>NUCLEOTIDE SEQUENCE [LARGE SCALE GENOMIC DNA]</scope>
    <source>
        <strain evidence="7 8">JCM 31718</strain>
    </source>
</reference>
<dbReference type="CDD" id="cd00446">
    <property type="entry name" value="GrpE"/>
    <property type="match status" value="1"/>
</dbReference>
<keyword evidence="3 4" id="KW-0143">Chaperone</keyword>
<comment type="similarity">
    <text evidence="1 4 5">Belongs to the GrpE family.</text>
</comment>
<evidence type="ECO:0000256" key="2">
    <source>
        <dbReference type="ARBA" id="ARBA00023016"/>
    </source>
</evidence>
<name>A0A4S2H009_9PROT</name>
<sequence>MTDENRKTEAETETDAVDEARSGDNPDSGRAGEKETGKSADQLEAELDDLRDRLLRAVADAENTRKRAQREIKDTRDYAITGFARDMLDIADNLTRAVNAVPAEARESVPDSVKTLIEGVEMTERRLHSALERHGVRKIEPAPGDPLDPNRHQAAAQVPADQPKGRIAHVMQPGYVIGERTLRAAMVVVSAGPAESRGEDKGSEGDGGGVDVSA</sequence>
<dbReference type="Gene3D" id="2.30.22.10">
    <property type="entry name" value="Head domain of nucleotide exchange factor GrpE"/>
    <property type="match status" value="1"/>
</dbReference>
<evidence type="ECO:0000256" key="3">
    <source>
        <dbReference type="ARBA" id="ARBA00023186"/>
    </source>
</evidence>
<evidence type="ECO:0000256" key="5">
    <source>
        <dbReference type="RuleBase" id="RU004478"/>
    </source>
</evidence>
<feature type="region of interest" description="Disordered" evidence="6">
    <location>
        <begin position="1"/>
        <end position="45"/>
    </location>
</feature>
<feature type="region of interest" description="Disordered" evidence="6">
    <location>
        <begin position="138"/>
        <end position="161"/>
    </location>
</feature>
<dbReference type="GO" id="GO:0000774">
    <property type="term" value="F:adenyl-nucleotide exchange factor activity"/>
    <property type="evidence" value="ECO:0007669"/>
    <property type="project" value="InterPro"/>
</dbReference>
<dbReference type="SUPFAM" id="SSF58014">
    <property type="entry name" value="Coiled-coil domain of nucleotide exchange factor GrpE"/>
    <property type="match status" value="1"/>
</dbReference>
<dbReference type="GO" id="GO:0051087">
    <property type="term" value="F:protein-folding chaperone binding"/>
    <property type="evidence" value="ECO:0007669"/>
    <property type="project" value="InterPro"/>
</dbReference>
<dbReference type="PANTHER" id="PTHR21237">
    <property type="entry name" value="GRPE PROTEIN"/>
    <property type="match status" value="1"/>
</dbReference>
<feature type="compositionally biased region" description="Gly residues" evidence="6">
    <location>
        <begin position="205"/>
        <end position="214"/>
    </location>
</feature>
<comment type="caution">
    <text evidence="7">The sequence shown here is derived from an EMBL/GenBank/DDBJ whole genome shotgun (WGS) entry which is preliminary data.</text>
</comment>
<dbReference type="GO" id="GO:0005737">
    <property type="term" value="C:cytoplasm"/>
    <property type="evidence" value="ECO:0007669"/>
    <property type="project" value="UniProtKB-SubCell"/>
</dbReference>
<keyword evidence="2 4" id="KW-0346">Stress response</keyword>
<evidence type="ECO:0000256" key="1">
    <source>
        <dbReference type="ARBA" id="ARBA00009054"/>
    </source>
</evidence>
<dbReference type="InterPro" id="IPR009012">
    <property type="entry name" value="GrpE_head"/>
</dbReference>
<dbReference type="GO" id="GO:0042803">
    <property type="term" value="F:protein homodimerization activity"/>
    <property type="evidence" value="ECO:0007669"/>
    <property type="project" value="InterPro"/>
</dbReference>
<dbReference type="NCBIfam" id="NF010739">
    <property type="entry name" value="PRK14141.1"/>
    <property type="match status" value="1"/>
</dbReference>
<evidence type="ECO:0000313" key="7">
    <source>
        <dbReference type="EMBL" id="TGY88870.1"/>
    </source>
</evidence>
<comment type="subcellular location">
    <subcellularLocation>
        <location evidence="4">Cytoplasm</location>
    </subcellularLocation>
</comment>
<comment type="function">
    <text evidence="4">Participates actively in the response to hyperosmotic and heat shock by preventing the aggregation of stress-denatured proteins, in association with DnaK and GrpE. It is the nucleotide exchange factor for DnaK and may function as a thermosensor. Unfolded proteins bind initially to DnaJ; upon interaction with the DnaJ-bound protein, DnaK hydrolyzes its bound ATP, resulting in the formation of a stable complex. GrpE releases ADP from DnaK; ATP binding to DnaK triggers the release of the substrate protein, thus completing the reaction cycle. Several rounds of ATP-dependent interactions between DnaJ, DnaK and GrpE are required for fully efficient folding.</text>
</comment>
<feature type="compositionally biased region" description="Basic and acidic residues" evidence="6">
    <location>
        <begin position="1"/>
        <end position="10"/>
    </location>
</feature>
<dbReference type="Gene3D" id="3.90.20.20">
    <property type="match status" value="1"/>
</dbReference>